<proteinExistence type="predicted"/>
<reference evidence="1" key="1">
    <citation type="submission" date="2022-06" db="EMBL/GenBank/DDBJ databases">
        <title>Phylogenomic reconstructions and comparative analyses of Kickxellomycotina fungi.</title>
        <authorList>
            <person name="Reynolds N.K."/>
            <person name="Stajich J.E."/>
            <person name="Barry K."/>
            <person name="Grigoriev I.V."/>
            <person name="Crous P."/>
            <person name="Smith M.E."/>
        </authorList>
    </citation>
    <scope>NUCLEOTIDE SEQUENCE</scope>
    <source>
        <strain evidence="1">RSA 2271</strain>
    </source>
</reference>
<name>A0ACC1HNL4_9FUNG</name>
<comment type="caution">
    <text evidence="1">The sequence shown here is derived from an EMBL/GenBank/DDBJ whole genome shotgun (WGS) entry which is preliminary data.</text>
</comment>
<feature type="non-terminal residue" evidence="1">
    <location>
        <position position="164"/>
    </location>
</feature>
<protein>
    <submittedName>
        <fullName evidence="1">Uncharacterized protein</fullName>
    </submittedName>
</protein>
<gene>
    <name evidence="1" type="ORF">EV182_004655</name>
</gene>
<organism evidence="1 2">
    <name type="scientific">Spiromyces aspiralis</name>
    <dbReference type="NCBI Taxonomy" id="68401"/>
    <lineage>
        <taxon>Eukaryota</taxon>
        <taxon>Fungi</taxon>
        <taxon>Fungi incertae sedis</taxon>
        <taxon>Zoopagomycota</taxon>
        <taxon>Kickxellomycotina</taxon>
        <taxon>Kickxellomycetes</taxon>
        <taxon>Kickxellales</taxon>
        <taxon>Kickxellaceae</taxon>
        <taxon>Spiromyces</taxon>
    </lineage>
</organism>
<dbReference type="Proteomes" id="UP001145114">
    <property type="component" value="Unassembled WGS sequence"/>
</dbReference>
<dbReference type="EMBL" id="JAMZIH010001480">
    <property type="protein sequence ID" value="KAJ1678155.1"/>
    <property type="molecule type" value="Genomic_DNA"/>
</dbReference>
<keyword evidence="2" id="KW-1185">Reference proteome</keyword>
<evidence type="ECO:0000313" key="2">
    <source>
        <dbReference type="Proteomes" id="UP001145114"/>
    </source>
</evidence>
<evidence type="ECO:0000313" key="1">
    <source>
        <dbReference type="EMBL" id="KAJ1678155.1"/>
    </source>
</evidence>
<sequence>MADEMMLWRNMAGLSVEHYHPIVQSPGRTRDSRMCIEFILNSRCETPRLPEIGERSNEQAVFPPAPFSIPAAPAYSPLYSGEGSDCLSSQAVPLITNALQGLHINDQARPSCRRMFSARRLGLTRFEGPLFDISTHEIQHSHLNLRFYENGSPEILPLGRFRVK</sequence>
<accession>A0ACC1HNL4</accession>